<dbReference type="PANTHER" id="PTHR39962">
    <property type="entry name" value="BLL4848 PROTEIN"/>
    <property type="match status" value="1"/>
</dbReference>
<dbReference type="InterPro" id="IPR010415">
    <property type="entry name" value="LpxI_C"/>
</dbReference>
<dbReference type="Pfam" id="PF17930">
    <property type="entry name" value="LpxI_N"/>
    <property type="match status" value="1"/>
</dbReference>
<dbReference type="eggNOG" id="COG3494">
    <property type="taxonomic scope" value="Bacteria"/>
</dbReference>
<feature type="domain" description="LpxI C-terminal" evidence="1">
    <location>
        <begin position="140"/>
        <end position="266"/>
    </location>
</feature>
<comment type="caution">
    <text evidence="3">The sequence shown here is derived from an EMBL/GenBank/DDBJ whole genome shotgun (WGS) entry which is preliminary data.</text>
</comment>
<evidence type="ECO:0008006" key="5">
    <source>
        <dbReference type="Google" id="ProtNLM"/>
    </source>
</evidence>
<dbReference type="InterPro" id="IPR041255">
    <property type="entry name" value="LpxI_N"/>
</dbReference>
<dbReference type="InterPro" id="IPR053174">
    <property type="entry name" value="LpxI"/>
</dbReference>
<dbReference type="Proteomes" id="UP000005273">
    <property type="component" value="Unassembled WGS sequence"/>
</dbReference>
<dbReference type="AlphaFoldDB" id="A0A0T5XBC2"/>
<evidence type="ECO:0000259" key="2">
    <source>
        <dbReference type="Pfam" id="PF17930"/>
    </source>
</evidence>
<name>A0A0T5XBC2_9BACT</name>
<keyword evidence="4" id="KW-1185">Reference proteome</keyword>
<dbReference type="EMBL" id="ACJX03000001">
    <property type="protein sequence ID" value="KRT35656.1"/>
    <property type="molecule type" value="Genomic_DNA"/>
</dbReference>
<proteinExistence type="predicted"/>
<sequence length="271" mass="30088">MKTMDCKTIALIAGDGQLPLEIARRLTCKGCPPVVYSFGEHAGRLSKYALELVRLSGLSLGFLFDDMRSRGIKEIIMAGVVPKTLMYHQGLQDSKLRQLLKKLHSRDDHNLLANIVSAFEVSGFLVVGYRDLISDWLATEGHIAGRYVTEEELDDVNYGRKVAKVLLPLSFGQTLVIHKRAVVAVEAMEGTDAMLLRAGSLTRGGIVLKMMRPDQDERYDLPTVGIKTLQNMSNAGLKCLAIEADRTIIIEPDEFKRYAESFDIAVLGVRH</sequence>
<organism evidence="3 4">
    <name type="scientific">Acetomicrobium hydrogeniformans ATCC BAA-1850</name>
    <dbReference type="NCBI Taxonomy" id="592015"/>
    <lineage>
        <taxon>Bacteria</taxon>
        <taxon>Thermotogati</taxon>
        <taxon>Synergistota</taxon>
        <taxon>Synergistia</taxon>
        <taxon>Synergistales</taxon>
        <taxon>Acetomicrobiaceae</taxon>
        <taxon>Acetomicrobium</taxon>
    </lineage>
</organism>
<feature type="domain" description="LpxI N-terminal" evidence="2">
    <location>
        <begin position="9"/>
        <end position="135"/>
    </location>
</feature>
<evidence type="ECO:0000313" key="3">
    <source>
        <dbReference type="EMBL" id="KRT35656.1"/>
    </source>
</evidence>
<dbReference type="Gene3D" id="3.40.50.20">
    <property type="match status" value="1"/>
</dbReference>
<protein>
    <recommendedName>
        <fullName evidence="5">Septum site-determining protein MinC</fullName>
    </recommendedName>
</protein>
<dbReference type="STRING" id="592015.HMPREF1705_02897"/>
<gene>
    <name evidence="3" type="ORF">HMPREF1705_02897</name>
</gene>
<accession>A0A0T5XBC2</accession>
<evidence type="ECO:0000313" key="4">
    <source>
        <dbReference type="Proteomes" id="UP000005273"/>
    </source>
</evidence>
<dbReference type="PANTHER" id="PTHR39962:SF1">
    <property type="entry name" value="LPXI FAMILY PROTEIN"/>
    <property type="match status" value="1"/>
</dbReference>
<reference evidence="4" key="1">
    <citation type="submission" date="2012-09" db="EMBL/GenBank/DDBJ databases">
        <authorList>
            <person name="Weinstock G."/>
            <person name="Sodergren E."/>
            <person name="Clifton S."/>
            <person name="Fulton L."/>
            <person name="Fulton B."/>
            <person name="Courtney L."/>
            <person name="Fronick C."/>
            <person name="Harrison M."/>
            <person name="Strong C."/>
            <person name="Farmer C."/>
            <person name="Delehaunty K."/>
            <person name="Markovic C."/>
            <person name="Hall O."/>
            <person name="Minx P."/>
            <person name="Tomlinson C."/>
            <person name="Mitreva M."/>
            <person name="Nelson J."/>
            <person name="Hou S."/>
            <person name="Wollam A."/>
            <person name="Pepin K.H."/>
            <person name="Johnson M."/>
            <person name="Bhonagiri V."/>
            <person name="Nash W.E."/>
            <person name="Suruliraj S."/>
            <person name="Warren W."/>
            <person name="Chinwalla A."/>
            <person name="Mardis E.R."/>
            <person name="Wilson R.K."/>
        </authorList>
    </citation>
    <scope>NUCLEOTIDE SEQUENCE [LARGE SCALE GENOMIC DNA]</scope>
    <source>
        <strain evidence="4">OS1</strain>
    </source>
</reference>
<dbReference type="Pfam" id="PF06230">
    <property type="entry name" value="LpxI_C"/>
    <property type="match status" value="1"/>
</dbReference>
<dbReference type="InterPro" id="IPR043167">
    <property type="entry name" value="LpxI_C_sf"/>
</dbReference>
<dbReference type="Gene3D" id="3.40.140.80">
    <property type="match status" value="1"/>
</dbReference>
<evidence type="ECO:0000259" key="1">
    <source>
        <dbReference type="Pfam" id="PF06230"/>
    </source>
</evidence>